<dbReference type="RefSeq" id="WP_072757227.1">
    <property type="nucleotide sequence ID" value="NZ_FRDJ01000001.1"/>
</dbReference>
<keyword evidence="2" id="KW-0238">DNA-binding</keyword>
<dbReference type="GO" id="GO:0003677">
    <property type="term" value="F:DNA binding"/>
    <property type="evidence" value="ECO:0007669"/>
    <property type="project" value="UniProtKB-KW"/>
</dbReference>
<name>A0A1M7RSX3_FERGO</name>
<keyword evidence="3" id="KW-1185">Reference proteome</keyword>
<dbReference type="PANTHER" id="PTHR30595:SF6">
    <property type="entry name" value="SCHLAFEN ALBA-2 DOMAIN-CONTAINING PROTEIN"/>
    <property type="match status" value="1"/>
</dbReference>
<evidence type="ECO:0000259" key="1">
    <source>
        <dbReference type="Pfam" id="PF04326"/>
    </source>
</evidence>
<reference evidence="3" key="1">
    <citation type="submission" date="2016-12" db="EMBL/GenBank/DDBJ databases">
        <authorList>
            <person name="Varghese N."/>
            <person name="Submissions S."/>
        </authorList>
    </citation>
    <scope>NUCLEOTIDE SEQUENCE [LARGE SCALE GENOMIC DNA]</scope>
    <source>
        <strain evidence="3">DSM 13020</strain>
    </source>
</reference>
<evidence type="ECO:0000313" key="2">
    <source>
        <dbReference type="EMBL" id="SHN49142.1"/>
    </source>
</evidence>
<dbReference type="STRING" id="1121883.SAMN02745226_00099"/>
<accession>A0A1M7RSX3</accession>
<dbReference type="OrthoDB" id="9810282at2"/>
<dbReference type="InterPro" id="IPR007421">
    <property type="entry name" value="Schlafen_AlbA_2_dom"/>
</dbReference>
<evidence type="ECO:0000313" key="3">
    <source>
        <dbReference type="Proteomes" id="UP000184207"/>
    </source>
</evidence>
<dbReference type="AlphaFoldDB" id="A0A1M7RSX3"/>
<dbReference type="Proteomes" id="UP000184207">
    <property type="component" value="Unassembled WGS sequence"/>
</dbReference>
<dbReference type="Gene3D" id="3.30.950.30">
    <property type="entry name" value="Schlafen, AAA domain"/>
    <property type="match status" value="1"/>
</dbReference>
<feature type="domain" description="Schlafen AlbA-2" evidence="1">
    <location>
        <begin position="10"/>
        <end position="83"/>
    </location>
</feature>
<sequence length="84" mass="9506">MLEQLLKMGENERVEFKSDKEGRLKIDTIVETIVCLANHKGGYLVIGVEDDGTVSGTQRLKGERIQELRAKIYAKTEPHLPVRI</sequence>
<dbReference type="InterPro" id="IPR038461">
    <property type="entry name" value="Schlafen_AlbA_2_dom_sf"/>
</dbReference>
<dbReference type="PANTHER" id="PTHR30595">
    <property type="entry name" value="GLPR-RELATED TRANSCRIPTIONAL REPRESSOR"/>
    <property type="match status" value="1"/>
</dbReference>
<gene>
    <name evidence="2" type="ORF">SAMN02745226_00099</name>
</gene>
<protein>
    <submittedName>
        <fullName evidence="2">Putative DNA-binding domain-containing protein</fullName>
    </submittedName>
</protein>
<dbReference type="EMBL" id="FRDJ01000001">
    <property type="protein sequence ID" value="SHN49142.1"/>
    <property type="molecule type" value="Genomic_DNA"/>
</dbReference>
<dbReference type="Pfam" id="PF04326">
    <property type="entry name" value="SLFN_AlbA_2"/>
    <property type="match status" value="1"/>
</dbReference>
<organism evidence="2 3">
    <name type="scientific">Fervidobacterium gondwanense DSM 13020</name>
    <dbReference type="NCBI Taxonomy" id="1121883"/>
    <lineage>
        <taxon>Bacteria</taxon>
        <taxon>Thermotogati</taxon>
        <taxon>Thermotogota</taxon>
        <taxon>Thermotogae</taxon>
        <taxon>Thermotogales</taxon>
        <taxon>Fervidobacteriaceae</taxon>
        <taxon>Fervidobacterium</taxon>
    </lineage>
</organism>
<proteinExistence type="predicted"/>